<protein>
    <submittedName>
        <fullName evidence="3">PAS-domain containing protein</fullName>
    </submittedName>
</protein>
<dbReference type="InterPro" id="IPR000014">
    <property type="entry name" value="PAS"/>
</dbReference>
<dbReference type="Proteomes" id="UP001595632">
    <property type="component" value="Unassembled WGS sequence"/>
</dbReference>
<comment type="caution">
    <text evidence="3">The sequence shown here is derived from an EMBL/GenBank/DDBJ whole genome shotgun (WGS) entry which is preliminary data.</text>
</comment>
<gene>
    <name evidence="3" type="ORF">ACFOGP_23570</name>
</gene>
<dbReference type="InterPro" id="IPR035965">
    <property type="entry name" value="PAS-like_dom_sf"/>
</dbReference>
<dbReference type="RefSeq" id="WP_275632672.1">
    <property type="nucleotide sequence ID" value="NZ_JARGYD010000003.1"/>
</dbReference>
<sequence length="508" mass="55792">MTALAALLASGSLFSRKSGRDRRAVAEVAFLFDGGTLVDATAAGRRLLQYATSRGSDMARLVAFLAPRFPDLHARVQTCGENDRMLLLSSDNRARLRIESRSGRLRISLEDVQDEQSETMDRHSQAVLSAELDAHRDVSEHMPIPIWRLDAKGHVTWANGAYWALAERAGLSEGVAPGAFPLLFPGVSEVTLPAGATHRLQLIVPDVEDPLYFDASVALVGRDRLLTAVPADAVVGAERNLREFIQTLTQTFAHLSVGLAIFDRRRELTLFNPALGDLLGLEVEFLVARPPLMRFLDHLRERNMMPEPKDYKSWRQRMTDLETAATESGKSETWALPDGRTLRITGRPHPDGAVAFLFEDISSEIRLSREYRSELETGHAVIDTLDEAIAVFSADGRLNFANRAYGRLWAGETASRQGVPFLEASRQWQQQCAPSPVWGDARDFAAEMSGRSTWHAEVRLTDGRPLVCRFEPLPGGGTMAGFSEPTGGALQPRSVADTGPVKRTAAGA</sequence>
<proteinExistence type="predicted"/>
<evidence type="ECO:0000259" key="2">
    <source>
        <dbReference type="SMART" id="SM00091"/>
    </source>
</evidence>
<evidence type="ECO:0000313" key="3">
    <source>
        <dbReference type="EMBL" id="MFC3145722.1"/>
    </source>
</evidence>
<dbReference type="SMART" id="SM00091">
    <property type="entry name" value="PAS"/>
    <property type="match status" value="3"/>
</dbReference>
<feature type="domain" description="PAS" evidence="2">
    <location>
        <begin position="376"/>
        <end position="442"/>
    </location>
</feature>
<evidence type="ECO:0000256" key="1">
    <source>
        <dbReference type="SAM" id="MobiDB-lite"/>
    </source>
</evidence>
<dbReference type="Gene3D" id="3.30.450.20">
    <property type="entry name" value="PAS domain"/>
    <property type="match status" value="2"/>
</dbReference>
<name>A0ABV7H301_9RHOB</name>
<evidence type="ECO:0000313" key="4">
    <source>
        <dbReference type="Proteomes" id="UP001595632"/>
    </source>
</evidence>
<organism evidence="3 4">
    <name type="scientific">Psychromarinibacter halotolerans</name>
    <dbReference type="NCBI Taxonomy" id="1775175"/>
    <lineage>
        <taxon>Bacteria</taxon>
        <taxon>Pseudomonadati</taxon>
        <taxon>Pseudomonadota</taxon>
        <taxon>Alphaproteobacteria</taxon>
        <taxon>Rhodobacterales</taxon>
        <taxon>Paracoccaceae</taxon>
        <taxon>Psychromarinibacter</taxon>
    </lineage>
</organism>
<feature type="domain" description="PAS" evidence="2">
    <location>
        <begin position="246"/>
        <end position="313"/>
    </location>
</feature>
<accession>A0ABV7H301</accession>
<dbReference type="Pfam" id="PF12860">
    <property type="entry name" value="PAS_7"/>
    <property type="match status" value="2"/>
</dbReference>
<dbReference type="SUPFAM" id="SSF55785">
    <property type="entry name" value="PYP-like sensor domain (PAS domain)"/>
    <property type="match status" value="2"/>
</dbReference>
<feature type="region of interest" description="Disordered" evidence="1">
    <location>
        <begin position="483"/>
        <end position="508"/>
    </location>
</feature>
<dbReference type="EMBL" id="JBHRTB010000010">
    <property type="protein sequence ID" value="MFC3145722.1"/>
    <property type="molecule type" value="Genomic_DNA"/>
</dbReference>
<reference evidence="4" key="1">
    <citation type="journal article" date="2019" name="Int. J. Syst. Evol. Microbiol.">
        <title>The Global Catalogue of Microorganisms (GCM) 10K type strain sequencing project: providing services to taxonomists for standard genome sequencing and annotation.</title>
        <authorList>
            <consortium name="The Broad Institute Genomics Platform"/>
            <consortium name="The Broad Institute Genome Sequencing Center for Infectious Disease"/>
            <person name="Wu L."/>
            <person name="Ma J."/>
        </authorList>
    </citation>
    <scope>NUCLEOTIDE SEQUENCE [LARGE SCALE GENOMIC DNA]</scope>
    <source>
        <strain evidence="4">KCTC 52366</strain>
    </source>
</reference>
<keyword evidence="4" id="KW-1185">Reference proteome</keyword>
<feature type="domain" description="PAS" evidence="2">
    <location>
        <begin position="133"/>
        <end position="201"/>
    </location>
</feature>
<dbReference type="Pfam" id="PF13188">
    <property type="entry name" value="PAS_8"/>
    <property type="match status" value="1"/>
</dbReference>